<evidence type="ECO:0000259" key="12">
    <source>
        <dbReference type="PROSITE" id="PS50109"/>
    </source>
</evidence>
<dbReference type="SMART" id="SM00304">
    <property type="entry name" value="HAMP"/>
    <property type="match status" value="1"/>
</dbReference>
<keyword evidence="9" id="KW-0902">Two-component regulatory system</keyword>
<evidence type="ECO:0000256" key="2">
    <source>
        <dbReference type="ARBA" id="ARBA00004236"/>
    </source>
</evidence>
<accession>A0A0H3D4E6</accession>
<feature type="domain" description="HAMP" evidence="13">
    <location>
        <begin position="197"/>
        <end position="249"/>
    </location>
</feature>
<evidence type="ECO:0000256" key="9">
    <source>
        <dbReference type="ARBA" id="ARBA00023012"/>
    </source>
</evidence>
<dbReference type="PANTHER" id="PTHR45436:SF5">
    <property type="entry name" value="SENSOR HISTIDINE KINASE TRCS"/>
    <property type="match status" value="1"/>
</dbReference>
<proteinExistence type="predicted"/>
<dbReference type="SUPFAM" id="SSF158472">
    <property type="entry name" value="HAMP domain-like"/>
    <property type="match status" value="1"/>
</dbReference>
<dbReference type="Gene3D" id="6.10.340.10">
    <property type="match status" value="1"/>
</dbReference>
<dbReference type="FunFam" id="1.10.287.130:FF:000001">
    <property type="entry name" value="Two-component sensor histidine kinase"/>
    <property type="match status" value="1"/>
</dbReference>
<dbReference type="CDD" id="cd00082">
    <property type="entry name" value="HisKA"/>
    <property type="match status" value="1"/>
</dbReference>
<dbReference type="GO" id="GO:0005886">
    <property type="term" value="C:plasma membrane"/>
    <property type="evidence" value="ECO:0007669"/>
    <property type="project" value="UniProtKB-SubCell"/>
</dbReference>
<dbReference type="SUPFAM" id="SSF55874">
    <property type="entry name" value="ATPase domain of HSP90 chaperone/DNA topoisomerase II/histidine kinase"/>
    <property type="match status" value="1"/>
</dbReference>
<evidence type="ECO:0000256" key="10">
    <source>
        <dbReference type="ARBA" id="ARBA00023136"/>
    </source>
</evidence>
<evidence type="ECO:0000256" key="3">
    <source>
        <dbReference type="ARBA" id="ARBA00012438"/>
    </source>
</evidence>
<dbReference type="SMART" id="SM00387">
    <property type="entry name" value="HATPase_c"/>
    <property type="match status" value="1"/>
</dbReference>
<feature type="domain" description="Histidine kinase" evidence="12">
    <location>
        <begin position="264"/>
        <end position="473"/>
    </location>
</feature>
<evidence type="ECO:0000256" key="1">
    <source>
        <dbReference type="ARBA" id="ARBA00000085"/>
    </source>
</evidence>
<dbReference type="Pfam" id="PF02518">
    <property type="entry name" value="HATPase_c"/>
    <property type="match status" value="1"/>
</dbReference>
<dbReference type="InterPro" id="IPR036097">
    <property type="entry name" value="HisK_dim/P_sf"/>
</dbReference>
<evidence type="ECO:0000259" key="13">
    <source>
        <dbReference type="PROSITE" id="PS50885"/>
    </source>
</evidence>
<evidence type="ECO:0000256" key="5">
    <source>
        <dbReference type="ARBA" id="ARBA00022679"/>
    </source>
</evidence>
<dbReference type="SUPFAM" id="SSF47384">
    <property type="entry name" value="Homodimeric domain of signal transducing histidine kinase"/>
    <property type="match status" value="1"/>
</dbReference>
<dbReference type="Pfam" id="PF00512">
    <property type="entry name" value="HisKA"/>
    <property type="match status" value="1"/>
</dbReference>
<keyword evidence="7 14" id="KW-0418">Kinase</keyword>
<dbReference type="PANTHER" id="PTHR45436">
    <property type="entry name" value="SENSOR HISTIDINE KINASE YKOH"/>
    <property type="match status" value="1"/>
</dbReference>
<dbReference type="CDD" id="cd06225">
    <property type="entry name" value="HAMP"/>
    <property type="match status" value="1"/>
</dbReference>
<dbReference type="RefSeq" id="WP_013225618.1">
    <property type="nucleotide sequence ID" value="NC_014318.1"/>
</dbReference>
<dbReference type="HOGENOM" id="CLU_000445_89_18_11"/>
<sequence length="476" mass="50793">MRTGRPRPRTSRLRPRGLRARLLVAFVLVTVLGAAAAAWSSAGSASTALVTSTQERITEGVAGRLGAITPQLTYPPDQDALDRLRTAAAGNTVVTYRDLRSSAGTELVPDTLRAAVRGRNRLVTRRITAGGRPWLVVGTPITITAPDGARTPSGIEVYSAYDLTDVDGQIDRLTRSATLTAALALPLAVLLALLAAGSVLRPVRELRDTARRLAGGDLDARSPPQGADELAELTVTVNEMAESVQTSMLAMEQMQADARRFAADVSHELRTPLSTLTAVVEVLATTADGMEADARESAQLAIVETHRLVRLVEDLMEVARLDAGTAQLRVEEVDVAGAVRDCLRARGWADRVEVVAPDGLLLRLDRRRLDVIVANLVGNALRHGEPPVRVVVSESREDVRIEVTDRGPGLPAHVVPHVFDRFYKADAARTRTPGSGLGLAIALENARLHGGDLTAGNADGGGARFVLSLPRNREDS</sequence>
<keyword evidence="4" id="KW-0597">Phosphoprotein</keyword>
<evidence type="ECO:0000313" key="15">
    <source>
        <dbReference type="Proteomes" id="UP000000328"/>
    </source>
</evidence>
<reference evidence="14 15" key="1">
    <citation type="journal article" date="2010" name="Cell Res.">
        <title>Complete genome sequence of the rifamycin SV-producing Amycolatopsis mediterranei U32 revealed its genetic characteristics in phylogeny and metabolism.</title>
        <authorList>
            <person name="Zhao W."/>
            <person name="Zhong Y."/>
            <person name="Yuan H."/>
            <person name="Wang J."/>
            <person name="Zheng H."/>
            <person name="Wang Y."/>
            <person name="Cen X."/>
            <person name="Xu F."/>
            <person name="Bai J."/>
            <person name="Han X."/>
            <person name="Lu G."/>
            <person name="Zhu Y."/>
            <person name="Shao Z."/>
            <person name="Yan H."/>
            <person name="Li C."/>
            <person name="Peng N."/>
            <person name="Zhang Z."/>
            <person name="Zhang Y."/>
            <person name="Lin W."/>
            <person name="Fan Y."/>
            <person name="Qin Z."/>
            <person name="Hu Y."/>
            <person name="Zhu B."/>
            <person name="Wang S."/>
            <person name="Ding X."/>
            <person name="Zhao G.P."/>
        </authorList>
    </citation>
    <scope>NUCLEOTIDE SEQUENCE [LARGE SCALE GENOMIC DNA]</scope>
    <source>
        <strain evidence="15">U-32</strain>
    </source>
</reference>
<dbReference type="PATRIC" id="fig|749927.5.peg.3896"/>
<dbReference type="GO" id="GO:0000155">
    <property type="term" value="F:phosphorelay sensor kinase activity"/>
    <property type="evidence" value="ECO:0007669"/>
    <property type="project" value="InterPro"/>
</dbReference>
<dbReference type="InterPro" id="IPR050428">
    <property type="entry name" value="TCS_sensor_his_kinase"/>
</dbReference>
<dbReference type="GeneID" id="92871510"/>
<dbReference type="PRINTS" id="PR00344">
    <property type="entry name" value="BCTRLSENSOR"/>
</dbReference>
<dbReference type="InterPro" id="IPR036890">
    <property type="entry name" value="HATPase_C_sf"/>
</dbReference>
<keyword evidence="8 11" id="KW-1133">Transmembrane helix</keyword>
<keyword evidence="10 11" id="KW-0472">Membrane</keyword>
<evidence type="ECO:0000313" key="14">
    <source>
        <dbReference type="EMBL" id="ADJ45546.1"/>
    </source>
</evidence>
<evidence type="ECO:0000256" key="4">
    <source>
        <dbReference type="ARBA" id="ARBA00022553"/>
    </source>
</evidence>
<dbReference type="OrthoDB" id="9786919at2"/>
<dbReference type="EC" id="2.7.13.3" evidence="3"/>
<evidence type="ECO:0000256" key="11">
    <source>
        <dbReference type="SAM" id="Phobius"/>
    </source>
</evidence>
<dbReference type="KEGG" id="amd:AMED_3767"/>
<dbReference type="InterPro" id="IPR005467">
    <property type="entry name" value="His_kinase_dom"/>
</dbReference>
<dbReference type="Gene3D" id="1.10.287.130">
    <property type="match status" value="1"/>
</dbReference>
<keyword evidence="5" id="KW-0808">Transferase</keyword>
<dbReference type="CDD" id="cd00075">
    <property type="entry name" value="HATPase"/>
    <property type="match status" value="1"/>
</dbReference>
<dbReference type="InterPro" id="IPR004358">
    <property type="entry name" value="Sig_transdc_His_kin-like_C"/>
</dbReference>
<dbReference type="AlphaFoldDB" id="A0A0H3D4E6"/>
<organism evidence="14 15">
    <name type="scientific">Amycolatopsis mediterranei (strain U-32)</name>
    <dbReference type="NCBI Taxonomy" id="749927"/>
    <lineage>
        <taxon>Bacteria</taxon>
        <taxon>Bacillati</taxon>
        <taxon>Actinomycetota</taxon>
        <taxon>Actinomycetes</taxon>
        <taxon>Pseudonocardiales</taxon>
        <taxon>Pseudonocardiaceae</taxon>
        <taxon>Amycolatopsis</taxon>
    </lineage>
</organism>
<dbReference type="InterPro" id="IPR003661">
    <property type="entry name" value="HisK_dim/P_dom"/>
</dbReference>
<dbReference type="Gene3D" id="3.30.565.10">
    <property type="entry name" value="Histidine kinase-like ATPase, C-terminal domain"/>
    <property type="match status" value="1"/>
</dbReference>
<dbReference type="PROSITE" id="PS50885">
    <property type="entry name" value="HAMP"/>
    <property type="match status" value="1"/>
</dbReference>
<protein>
    <recommendedName>
        <fullName evidence="3">histidine kinase</fullName>
        <ecNumber evidence="3">2.7.13.3</ecNumber>
    </recommendedName>
</protein>
<comment type="subcellular location">
    <subcellularLocation>
        <location evidence="2">Cell membrane</location>
    </subcellularLocation>
</comment>
<dbReference type="eggNOG" id="COG2205">
    <property type="taxonomic scope" value="Bacteria"/>
</dbReference>
<dbReference type="InterPro" id="IPR003660">
    <property type="entry name" value="HAMP_dom"/>
</dbReference>
<name>A0A0H3D4E6_AMYMU</name>
<dbReference type="EMBL" id="CP002000">
    <property type="protein sequence ID" value="ADJ45546.1"/>
    <property type="molecule type" value="Genomic_DNA"/>
</dbReference>
<gene>
    <name evidence="14" type="primary">mtrB</name>
    <name evidence="14" type="ordered locus">AMED_3767</name>
</gene>
<dbReference type="Pfam" id="PF00672">
    <property type="entry name" value="HAMP"/>
    <property type="match status" value="1"/>
</dbReference>
<dbReference type="SMART" id="SM00388">
    <property type="entry name" value="HisKA"/>
    <property type="match status" value="1"/>
</dbReference>
<evidence type="ECO:0000256" key="6">
    <source>
        <dbReference type="ARBA" id="ARBA00022692"/>
    </source>
</evidence>
<dbReference type="InterPro" id="IPR003594">
    <property type="entry name" value="HATPase_dom"/>
</dbReference>
<comment type="catalytic activity">
    <reaction evidence="1">
        <text>ATP + protein L-histidine = ADP + protein N-phospho-L-histidine.</text>
        <dbReference type="EC" id="2.7.13.3"/>
    </reaction>
</comment>
<evidence type="ECO:0000256" key="8">
    <source>
        <dbReference type="ARBA" id="ARBA00022989"/>
    </source>
</evidence>
<keyword evidence="6 11" id="KW-0812">Transmembrane</keyword>
<dbReference type="PROSITE" id="PS50109">
    <property type="entry name" value="HIS_KIN"/>
    <property type="match status" value="1"/>
</dbReference>
<evidence type="ECO:0000256" key="7">
    <source>
        <dbReference type="ARBA" id="ARBA00022777"/>
    </source>
</evidence>
<feature type="transmembrane region" description="Helical" evidence="11">
    <location>
        <begin position="179"/>
        <end position="203"/>
    </location>
</feature>
<dbReference type="Proteomes" id="UP000000328">
    <property type="component" value="Chromosome"/>
</dbReference>